<organism evidence="3">
    <name type="scientific">Streptantibioticus silvisoli</name>
    <dbReference type="NCBI Taxonomy" id="2705255"/>
    <lineage>
        <taxon>Bacteria</taxon>
        <taxon>Bacillati</taxon>
        <taxon>Actinomycetota</taxon>
        <taxon>Actinomycetes</taxon>
        <taxon>Kitasatosporales</taxon>
        <taxon>Streptomycetaceae</taxon>
        <taxon>Streptantibioticus</taxon>
    </lineage>
</organism>
<evidence type="ECO:0000313" key="2">
    <source>
        <dbReference type="EMBL" id="MDI5964450.1"/>
    </source>
</evidence>
<dbReference type="EMBL" id="JABXJJ020000007">
    <property type="protein sequence ID" value="MDI5969096.1"/>
    <property type="molecule type" value="Genomic_DNA"/>
</dbReference>
<dbReference type="Gene3D" id="3.90.1720.10">
    <property type="entry name" value="endopeptidase domain like (from Nostoc punctiforme)"/>
    <property type="match status" value="1"/>
</dbReference>
<accession>A0AA90GZ02</accession>
<dbReference type="SUPFAM" id="SSF54001">
    <property type="entry name" value="Cysteine proteinases"/>
    <property type="match status" value="1"/>
</dbReference>
<dbReference type="InterPro" id="IPR038765">
    <property type="entry name" value="Papain-like_cys_pep_sf"/>
</dbReference>
<dbReference type="EMBL" id="JAAGKO020000023">
    <property type="protein sequence ID" value="MDI5964450.1"/>
    <property type="molecule type" value="Genomic_DNA"/>
</dbReference>
<gene>
    <name evidence="2" type="ORF">POF43_017255</name>
    <name evidence="3" type="ORF">POF50_007000</name>
</gene>
<comment type="caution">
    <text evidence="3">The sequence shown here is derived from an EMBL/GenBank/DDBJ whole genome shotgun (WGS) entry which is preliminary data.</text>
</comment>
<evidence type="ECO:0000313" key="4">
    <source>
        <dbReference type="Proteomes" id="UP001156398"/>
    </source>
</evidence>
<feature type="signal peptide" evidence="1">
    <location>
        <begin position="1"/>
        <end position="27"/>
    </location>
</feature>
<evidence type="ECO:0000313" key="3">
    <source>
        <dbReference type="EMBL" id="MDI5969096.1"/>
    </source>
</evidence>
<reference evidence="3 4" key="1">
    <citation type="submission" date="2023-05" db="EMBL/GenBank/DDBJ databases">
        <title>Streptantibioticus silvisoli sp. nov., acidotolerant actinomycetes 1 from pine litter.</title>
        <authorList>
            <person name="Swiecimska M."/>
            <person name="Golinska P."/>
            <person name="Sangal V."/>
            <person name="Wachnowicz B."/>
            <person name="Goodfellow M."/>
        </authorList>
    </citation>
    <scope>NUCLEOTIDE SEQUENCE</scope>
    <source>
        <strain evidence="3">SL13</strain>
        <strain evidence="2 4">SL54</strain>
    </source>
</reference>
<name>A0AA90GZ02_9ACTN</name>
<dbReference type="Proteomes" id="UP001156398">
    <property type="component" value="Unassembled WGS sequence"/>
</dbReference>
<dbReference type="RefSeq" id="WP_271316424.1">
    <property type="nucleotide sequence ID" value="NZ_JAAGKO020000023.1"/>
</dbReference>
<feature type="chain" id="PRO_5041686394" description="Peptidoglycan endopeptidase" evidence="1">
    <location>
        <begin position="28"/>
        <end position="177"/>
    </location>
</feature>
<evidence type="ECO:0000256" key="1">
    <source>
        <dbReference type="SAM" id="SignalP"/>
    </source>
</evidence>
<sequence>MTRPVRLIVPLALGATLLAPLAGTADAAAPHARPAVVQPAAYSPATTISRAKTWLTAVDGHQVPYSQTATHGGYRTDCSGYASMALELPKPGPNTVGLATSTYTTKITMAGLKQGDLVIDSTGTNLTRHVVIFDKWTSSAHSRYWVYEQKGGTGTAHDEVDYGLGGDQFHAYRPKKY</sequence>
<keyword evidence="1" id="KW-0732">Signal</keyword>
<evidence type="ECO:0008006" key="5">
    <source>
        <dbReference type="Google" id="ProtNLM"/>
    </source>
</evidence>
<keyword evidence="4" id="KW-1185">Reference proteome</keyword>
<protein>
    <recommendedName>
        <fullName evidence="5">Peptidoglycan endopeptidase</fullName>
    </recommendedName>
</protein>
<dbReference type="AlphaFoldDB" id="A0AA90GZ02"/>
<proteinExistence type="predicted"/>